<proteinExistence type="predicted"/>
<dbReference type="PANTHER" id="PTHR47331">
    <property type="entry name" value="PHD-TYPE DOMAIN-CONTAINING PROTEIN"/>
    <property type="match status" value="1"/>
</dbReference>
<dbReference type="InterPro" id="IPR005312">
    <property type="entry name" value="DUF1759"/>
</dbReference>
<feature type="region of interest" description="Disordered" evidence="1">
    <location>
        <begin position="178"/>
        <end position="199"/>
    </location>
</feature>
<evidence type="ECO:0000313" key="3">
    <source>
        <dbReference type="RefSeq" id="XP_014677761.1"/>
    </source>
</evidence>
<feature type="compositionally biased region" description="Polar residues" evidence="1">
    <location>
        <begin position="179"/>
        <end position="199"/>
    </location>
</feature>
<dbReference type="RefSeq" id="XP_014677761.1">
    <property type="nucleotide sequence ID" value="XM_014822275.1"/>
</dbReference>
<dbReference type="GeneID" id="106817594"/>
<dbReference type="PANTHER" id="PTHR47331:SF1">
    <property type="entry name" value="GAG-LIKE PROTEIN"/>
    <property type="match status" value="1"/>
</dbReference>
<evidence type="ECO:0000313" key="2">
    <source>
        <dbReference type="Proteomes" id="UP000695022"/>
    </source>
</evidence>
<protein>
    <submittedName>
        <fullName evidence="3">Uncharacterized protein LOC106817594</fullName>
    </submittedName>
</protein>
<organism evidence="2 3">
    <name type="scientific">Priapulus caudatus</name>
    <name type="common">Priapulid worm</name>
    <dbReference type="NCBI Taxonomy" id="37621"/>
    <lineage>
        <taxon>Eukaryota</taxon>
        <taxon>Metazoa</taxon>
        <taxon>Ecdysozoa</taxon>
        <taxon>Scalidophora</taxon>
        <taxon>Priapulida</taxon>
        <taxon>Priapulimorpha</taxon>
        <taxon>Priapulimorphida</taxon>
        <taxon>Priapulidae</taxon>
        <taxon>Priapulus</taxon>
    </lineage>
</organism>
<gene>
    <name evidence="3" type="primary">LOC106817594</name>
</gene>
<keyword evidence="2" id="KW-1185">Reference proteome</keyword>
<name>A0ABM1EZZ0_PRICU</name>
<reference evidence="3" key="1">
    <citation type="submission" date="2025-08" db="UniProtKB">
        <authorList>
            <consortium name="RefSeq"/>
        </authorList>
    </citation>
    <scope>IDENTIFICATION</scope>
</reference>
<evidence type="ECO:0000256" key="1">
    <source>
        <dbReference type="SAM" id="MobiDB-lite"/>
    </source>
</evidence>
<accession>A0ABM1EZZ0</accession>
<dbReference type="Proteomes" id="UP000695022">
    <property type="component" value="Unplaced"/>
</dbReference>
<sequence length="467" mass="52307">MEYPRFLRQFKTRIVAYTDSEDERLSYLEQYTTADAHNIVKGYSHLESTVGYKATMDELKTRYGDTEVVAAAYIKRALDWPVIKPDNAKALDDFAVFLMECQHAVGSIQAGQVLEYADHIRQLLKKLPFYLHDRWKTTVQRTKSSERVVQFKHLKTERQPQSTGGKQFYSKAKGGMRSLASSAENGGSDRPTQGSTETNWGRAKKFAFEAPCGFCKDANHAMNQCKKFIANGRSEFVKANRLCFGCLKLGHRKREYRGREACKKCGDKHSTLLHDERRVRPPSQPQGKTSNTWATVTANEALCSMGAGDAGECTMAIVPVLVRTQNNTTVETYAFLDTGSNVSFCTDKLARQLGVTGQKRTIILDTIGTPHCMTTRRISDLEISDLDGSDHVRLLPLYTKKRIPVTQRHIPTQHDIERWDHLQGITLPTLDADIGLPIGNNVPDAYTPQLIQTGPRGSPYAAKTVLG</sequence>
<dbReference type="Pfam" id="PF03564">
    <property type="entry name" value="DUF1759"/>
    <property type="match status" value="1"/>
</dbReference>